<evidence type="ECO:0000256" key="2">
    <source>
        <dbReference type="SAM" id="Phobius"/>
    </source>
</evidence>
<keyword evidence="2" id="KW-1133">Transmembrane helix</keyword>
<feature type="region of interest" description="Disordered" evidence="1">
    <location>
        <begin position="278"/>
        <end position="318"/>
    </location>
</feature>
<organism evidence="3 4">
    <name type="scientific">Bifidobacterium colobi</name>
    <dbReference type="NCBI Taxonomy" id="2809026"/>
    <lineage>
        <taxon>Bacteria</taxon>
        <taxon>Bacillati</taxon>
        <taxon>Actinomycetota</taxon>
        <taxon>Actinomycetes</taxon>
        <taxon>Bifidobacteriales</taxon>
        <taxon>Bifidobacteriaceae</taxon>
        <taxon>Bifidobacterium</taxon>
    </lineage>
</organism>
<proteinExistence type="predicted"/>
<reference evidence="3 4" key="1">
    <citation type="journal article" date="2021" name="Environ. Microbiol.">
        <title>Genetic insights into the dark matter of the mammalian gut microbiota through targeted genome reconstruction.</title>
        <authorList>
            <person name="Lugli G.A."/>
            <person name="Alessandri G."/>
            <person name="Milani C."/>
            <person name="Viappiani A."/>
            <person name="Fontana F."/>
            <person name="Tarracchini C."/>
            <person name="Mancabelli L."/>
            <person name="Argentini C."/>
            <person name="Ruiz L."/>
            <person name="Margolles A."/>
            <person name="van Sinderen D."/>
            <person name="Turroni F."/>
            <person name="Ventura M."/>
        </authorList>
    </citation>
    <scope>NUCLEOTIDE SEQUENCE [LARGE SCALE GENOMIC DNA]</scope>
    <source>
        <strain evidence="3 4">LC6</strain>
    </source>
</reference>
<evidence type="ECO:0000313" key="3">
    <source>
        <dbReference type="EMBL" id="MBT1174761.1"/>
    </source>
</evidence>
<dbReference type="Proteomes" id="UP000711736">
    <property type="component" value="Unassembled WGS sequence"/>
</dbReference>
<dbReference type="EMBL" id="JAFEJU010000002">
    <property type="protein sequence ID" value="MBT1174761.1"/>
    <property type="molecule type" value="Genomic_DNA"/>
</dbReference>
<dbReference type="RefSeq" id="WP_214375977.1">
    <property type="nucleotide sequence ID" value="NZ_JAFEJU010000002.1"/>
</dbReference>
<keyword evidence="2" id="KW-0472">Membrane</keyword>
<sequence length="318" mass="32813">MKSTVSGISGGSGSKRPVWLIPVIAVVCAVVLVVAGVFGWRAWDAHELAAAKADCAAAAEKVRESANGYNQLLNGEAAEASMVKADQVKDKTTRAALAKELKAPTPEYEGCVADDASGLNKAATTLDGQADWYAKHTKSLDKAVKRVNASKAAKTLDTAKTSLKSKLEEASKLLADSDGEVADNATRDNLMKAIDAARKLTDGNDPAKLDQARKSVEDAMKQVNDSIQAKNDADKAAADAAAQQAAAAQSAASATPSYNTGSYGYSRNYGYSGGNTYRPSSGGSASTNSGSSGNDDHGGAFAWGTGNQSTGNYAPIEH</sequence>
<evidence type="ECO:0000256" key="1">
    <source>
        <dbReference type="SAM" id="MobiDB-lite"/>
    </source>
</evidence>
<comment type="caution">
    <text evidence="3">The sequence shown here is derived from an EMBL/GenBank/DDBJ whole genome shotgun (WGS) entry which is preliminary data.</text>
</comment>
<protein>
    <submittedName>
        <fullName evidence="3">FIVAR domain-containing protein</fullName>
    </submittedName>
</protein>
<accession>A0ABS5UVL1</accession>
<gene>
    <name evidence="3" type="ORF">JS530_04450</name>
</gene>
<feature type="compositionally biased region" description="Low complexity" evidence="1">
    <location>
        <begin position="278"/>
        <end position="293"/>
    </location>
</feature>
<keyword evidence="4" id="KW-1185">Reference proteome</keyword>
<keyword evidence="2" id="KW-0812">Transmembrane</keyword>
<name>A0ABS5UVL1_9BIFI</name>
<feature type="transmembrane region" description="Helical" evidence="2">
    <location>
        <begin position="20"/>
        <end position="40"/>
    </location>
</feature>
<evidence type="ECO:0000313" key="4">
    <source>
        <dbReference type="Proteomes" id="UP000711736"/>
    </source>
</evidence>